<evidence type="ECO:0000256" key="3">
    <source>
        <dbReference type="ARBA" id="ARBA00022692"/>
    </source>
</evidence>
<evidence type="ECO:0000256" key="8">
    <source>
        <dbReference type="SAM" id="Phobius"/>
    </source>
</evidence>
<evidence type="ECO:0000256" key="2">
    <source>
        <dbReference type="ARBA" id="ARBA00007802"/>
    </source>
</evidence>
<accession>A0A0H3M030</accession>
<keyword evidence="4" id="KW-0732">Signal</keyword>
<evidence type="ECO:0000256" key="1">
    <source>
        <dbReference type="ARBA" id="ARBA00004651"/>
    </source>
</evidence>
<dbReference type="GeneID" id="33058200"/>
<comment type="subcellular location">
    <subcellularLocation>
        <location evidence="1">Cell membrane</location>
        <topology evidence="1">Multi-pass membrane protein</topology>
    </subcellularLocation>
</comment>
<feature type="transmembrane region" description="Helical" evidence="8">
    <location>
        <begin position="790"/>
        <end position="810"/>
    </location>
</feature>
<feature type="transmembrane region" description="Helical" evidence="8">
    <location>
        <begin position="535"/>
        <end position="556"/>
    </location>
</feature>
<proteinExistence type="inferred from homology"/>
<feature type="transmembrane region" description="Helical" evidence="8">
    <location>
        <begin position="563"/>
        <end position="581"/>
    </location>
</feature>
<keyword evidence="3 8" id="KW-0812">Transmembrane</keyword>
<evidence type="ECO:0000313" key="10">
    <source>
        <dbReference type="Proteomes" id="UP000001021"/>
    </source>
</evidence>
<evidence type="ECO:0000256" key="4">
    <source>
        <dbReference type="ARBA" id="ARBA00022729"/>
    </source>
</evidence>
<dbReference type="GO" id="GO:0030255">
    <property type="term" value="P:protein secretion by the type IV secretion system"/>
    <property type="evidence" value="ECO:0007669"/>
    <property type="project" value="InterPro"/>
</dbReference>
<dbReference type="Proteomes" id="UP000001021">
    <property type="component" value="Chromosome"/>
</dbReference>
<dbReference type="KEGG" id="eru:Erum5230"/>
<feature type="transmembrane region" description="Helical" evidence="8">
    <location>
        <begin position="634"/>
        <end position="663"/>
    </location>
</feature>
<feature type="transmembrane region" description="Helical" evidence="8">
    <location>
        <begin position="747"/>
        <end position="770"/>
    </location>
</feature>
<evidence type="ECO:0000256" key="7">
    <source>
        <dbReference type="SAM" id="MobiDB-lite"/>
    </source>
</evidence>
<reference evidence="9 10" key="1">
    <citation type="journal article" date="2006" name="J. Bacteriol.">
        <title>Comparative genomic analysis of three strains of Ehrlichia ruminantium reveals an active process of genome size plasticity.</title>
        <authorList>
            <person name="Frutos R."/>
            <person name="Viari A."/>
            <person name="Ferraz C."/>
            <person name="Morgat A."/>
            <person name="Eychenie S."/>
            <person name="Kandassami Y."/>
            <person name="Chantal I."/>
            <person name="Bensaid A."/>
            <person name="Coissac E."/>
            <person name="Vachiery N."/>
            <person name="Demaille J."/>
            <person name="Martinez D."/>
        </authorList>
    </citation>
    <scope>NUCLEOTIDE SEQUENCE [LARGE SCALE GENOMIC DNA]</scope>
    <source>
        <strain evidence="9 10">Welgevonden</strain>
    </source>
</reference>
<dbReference type="PROSITE" id="PS51257">
    <property type="entry name" value="PROKAR_LIPOPROTEIN"/>
    <property type="match status" value="1"/>
</dbReference>
<dbReference type="HOGENOM" id="CLU_319288_0_0_5"/>
<feature type="region of interest" description="Disordered" evidence="7">
    <location>
        <begin position="866"/>
        <end position="911"/>
    </location>
</feature>
<gene>
    <name evidence="9" type="ordered locus">ERWE_CDS_05490</name>
</gene>
<feature type="transmembrane region" description="Helical" evidence="8">
    <location>
        <begin position="708"/>
        <end position="726"/>
    </location>
</feature>
<sequence>MMRVILVISILLLSSCGYHKCIKPQDMLYDEYSNVVAAGIKDGEKEHITWVKSDLILAGRESLDISVSTVNVNFCSNDKRTINVFINGNEKSGDKKKFYLGFNNIMPKDKLSFRVVPEFEFTVDKDICDNKDPRVYVQNKDKCMDTYFGERHYIPFGKHNGQMNNMMYLEYTDGALKKKEERKEEEENWINFPSRILYDINYKVYDELVSKIDNKITDVSSREINSEEMSLLCKKDDNIKNTGDDSNERNIVIEKYKRLYDAYTVNMLCGNLCGFRNYKNEENEKNCFVIEKANYIPTQQDVSSCTDGTQCNVIKNNIQYTGLRFVYLLYDNEDINNFLESDGVIKKWKDDENKPNVNSDSTLNNAVGLLTGYNYKFSKEIKNGGQDKGLYLEIRPPKDATLKGKYTIEAMRDCSGYAEDSLYYTISKGVPNSKPGDSGTHKIDFASDKNITVSLTKENKAGELYFGVKDNGDGYKNNTGYFNITVVAKKRIPKIISYMVNTLKDSLYRGLYGTSATNSGSVHLIYDSLIKNTHFIQIVKALLVLYILINALFYFVGFAKSSIFELLVITLKIGIVMYVIGPNSWDFFHNHLFKLFTDAPIELINILTGQESKNSTSFAFLDMMLYRFSLSSSWLQMLSLFFTGPIGWVSVTLIFWGLCVLFLTIAGAIITYLISIVLIGLLLSIAPFFIICILFKRTKAIFDAWIKSLVQTVMQPVIIFASFALLTETIDSIIQAMFNFESCDACVINPTINIGIIKITFCLLEFLLPSGFSPLSTFSDNMRDSVNGDSLIFIGLPAPITKIIAFVIMVNATKHFVGSSGEMCTSIFGSFANLSSVADNAKESLLGVVGMDRNTRMQRQRYNEMNSLNNQNSDGERKRSSFAAPLPAEDGNRSSRSGVSIPESPPSSFGK</sequence>
<keyword evidence="10" id="KW-1185">Reference proteome</keyword>
<dbReference type="GO" id="GO:0005886">
    <property type="term" value="C:plasma membrane"/>
    <property type="evidence" value="ECO:0007669"/>
    <property type="project" value="UniProtKB-SubCell"/>
</dbReference>
<dbReference type="KEGG" id="erw:ERWE_CDS_05490"/>
<evidence type="ECO:0000256" key="6">
    <source>
        <dbReference type="ARBA" id="ARBA00023136"/>
    </source>
</evidence>
<dbReference type="Pfam" id="PF04610">
    <property type="entry name" value="TrbL"/>
    <property type="match status" value="1"/>
</dbReference>
<organism evidence="9 10">
    <name type="scientific">Ehrlichia ruminantium (strain Welgevonden)</name>
    <dbReference type="NCBI Taxonomy" id="254945"/>
    <lineage>
        <taxon>Bacteria</taxon>
        <taxon>Pseudomonadati</taxon>
        <taxon>Pseudomonadota</taxon>
        <taxon>Alphaproteobacteria</taxon>
        <taxon>Rickettsiales</taxon>
        <taxon>Anaplasmataceae</taxon>
        <taxon>Ehrlichia</taxon>
    </lineage>
</organism>
<keyword evidence="5 8" id="KW-1133">Transmembrane helix</keyword>
<dbReference type="EMBL" id="CR925678">
    <property type="protein sequence ID" value="CAI27043.1"/>
    <property type="molecule type" value="Genomic_DNA"/>
</dbReference>
<feature type="transmembrane region" description="Helical" evidence="8">
    <location>
        <begin position="670"/>
        <end position="696"/>
    </location>
</feature>
<dbReference type="RefSeq" id="WP_011155203.1">
    <property type="nucleotide sequence ID" value="NC_005295.2"/>
</dbReference>
<comment type="similarity">
    <text evidence="2">Belongs to the TrbL/VirB6 family.</text>
</comment>
<dbReference type="InterPro" id="IPR007688">
    <property type="entry name" value="Conjugal_tfr_TrbL/VirB6"/>
</dbReference>
<evidence type="ECO:0000256" key="5">
    <source>
        <dbReference type="ARBA" id="ARBA00022989"/>
    </source>
</evidence>
<evidence type="ECO:0000313" key="9">
    <source>
        <dbReference type="EMBL" id="CAI27043.1"/>
    </source>
</evidence>
<name>A0A0H3M030_EHRRW</name>
<dbReference type="eggNOG" id="COG3704">
    <property type="taxonomic scope" value="Bacteria"/>
</dbReference>
<dbReference type="AlphaFoldDB" id="A0A0H3M030"/>
<dbReference type="Gene3D" id="2.60.120.430">
    <property type="entry name" value="Galactose-binding lectin"/>
    <property type="match status" value="1"/>
</dbReference>
<evidence type="ECO:0008006" key="11">
    <source>
        <dbReference type="Google" id="ProtNLM"/>
    </source>
</evidence>
<protein>
    <recommendedName>
        <fullName evidence="11">Type IV secretion system protein</fullName>
    </recommendedName>
</protein>
<keyword evidence="6 8" id="KW-0472">Membrane</keyword>